<feature type="disulfide bond" evidence="1">
    <location>
        <begin position="397"/>
        <end position="406"/>
    </location>
</feature>
<gene>
    <name evidence="4" type="ORF">AVEN_43035_1</name>
</gene>
<protein>
    <recommendedName>
        <fullName evidence="3">EGF-like domain-containing protein</fullName>
    </recommendedName>
</protein>
<accession>A0A4Y2JJ70</accession>
<dbReference type="PROSITE" id="PS00022">
    <property type="entry name" value="EGF_1"/>
    <property type="match status" value="3"/>
</dbReference>
<dbReference type="SMART" id="SM00181">
    <property type="entry name" value="EGF"/>
    <property type="match status" value="7"/>
</dbReference>
<name>A0A4Y2JJ70_ARAVE</name>
<evidence type="ECO:0000256" key="2">
    <source>
        <dbReference type="SAM" id="MobiDB-lite"/>
    </source>
</evidence>
<dbReference type="Gene3D" id="2.90.20.10">
    <property type="entry name" value="Plasmodium vivax P25 domain"/>
    <property type="match status" value="1"/>
</dbReference>
<feature type="disulfide bond" evidence="1">
    <location>
        <begin position="312"/>
        <end position="321"/>
    </location>
</feature>
<feature type="domain" description="EGF-like" evidence="3">
    <location>
        <begin position="199"/>
        <end position="237"/>
    </location>
</feature>
<feature type="disulfide bond" evidence="1">
    <location>
        <begin position="227"/>
        <end position="236"/>
    </location>
</feature>
<comment type="caution">
    <text evidence="4">The sequence shown here is derived from an EMBL/GenBank/DDBJ whole genome shotgun (WGS) entry which is preliminary data.</text>
</comment>
<reference evidence="4 5" key="1">
    <citation type="journal article" date="2019" name="Sci. Rep.">
        <title>Orb-weaving spider Araneus ventricosus genome elucidates the spidroin gene catalogue.</title>
        <authorList>
            <person name="Kono N."/>
            <person name="Nakamura H."/>
            <person name="Ohtoshi R."/>
            <person name="Moran D.A.P."/>
            <person name="Shinohara A."/>
            <person name="Yoshida Y."/>
            <person name="Fujiwara M."/>
            <person name="Mori M."/>
            <person name="Tomita M."/>
            <person name="Arakawa K."/>
        </authorList>
    </citation>
    <scope>NUCLEOTIDE SEQUENCE [LARGE SCALE GENOMIC DNA]</scope>
</reference>
<feature type="domain" description="EGF-like" evidence="3">
    <location>
        <begin position="370"/>
        <end position="407"/>
    </location>
</feature>
<sequence length="460" mass="51635">MTRTTPELAPPSPNFRAKPTGGRLATTYDLACNRPHTRRIFSGIGFRTCDPPNGSSEKLNSHKHLLEGKSFSLYNEVYNQEKDVFEDSLQNNADLNLEENHVDESIKLQQNSNAYSFADEGIHPLQRAFCSCRNGKCVTEDRKEVCKCNPGYGYFTSSVCKACDCGPNQGCKWKSTGWFGSEQICFCNPGYLEDNGKCVVVPCTDESQCSDRQKCVGEEDGEKTCQCDDGLGGENCDKEEWCEDPGKFKNCKGQYGKCEYSKERRSVVCTCDNGKKFLPKRNICKTISCINESQCSERQKCVGEEIFKTCQCDDGLGGENCEIQVWCEDTGKFKNCKDEYGKCEYSKEKRSVACTCDNGKKLHPEENICKAVPCTEESQCNERQKCVGEEGEKTCQCDDGLGGENCEIQVWCEDPGKFKNCIDEYGKCEYSKEKRSVVCTCDNGKKFHPEENICKGKIQC</sequence>
<keyword evidence="1" id="KW-1015">Disulfide bond</keyword>
<dbReference type="InterPro" id="IPR000742">
    <property type="entry name" value="EGF"/>
</dbReference>
<dbReference type="EMBL" id="BGPR01003545">
    <property type="protein sequence ID" value="GBM89508.1"/>
    <property type="molecule type" value="Genomic_DNA"/>
</dbReference>
<evidence type="ECO:0000256" key="1">
    <source>
        <dbReference type="PROSITE-ProRule" id="PRU00076"/>
    </source>
</evidence>
<dbReference type="PROSITE" id="PS50026">
    <property type="entry name" value="EGF_3"/>
    <property type="match status" value="3"/>
</dbReference>
<evidence type="ECO:0000313" key="4">
    <source>
        <dbReference type="EMBL" id="GBM89508.1"/>
    </source>
</evidence>
<keyword evidence="1" id="KW-0245">EGF-like domain</keyword>
<dbReference type="OrthoDB" id="382013at2759"/>
<evidence type="ECO:0000313" key="5">
    <source>
        <dbReference type="Proteomes" id="UP000499080"/>
    </source>
</evidence>
<dbReference type="Proteomes" id="UP000499080">
    <property type="component" value="Unassembled WGS sequence"/>
</dbReference>
<proteinExistence type="predicted"/>
<evidence type="ECO:0000259" key="3">
    <source>
        <dbReference type="PROSITE" id="PS50026"/>
    </source>
</evidence>
<dbReference type="AlphaFoldDB" id="A0A4Y2JJ70"/>
<feature type="domain" description="EGF-like" evidence="3">
    <location>
        <begin position="285"/>
        <end position="322"/>
    </location>
</feature>
<keyword evidence="5" id="KW-1185">Reference proteome</keyword>
<feature type="region of interest" description="Disordered" evidence="2">
    <location>
        <begin position="1"/>
        <end position="21"/>
    </location>
</feature>
<organism evidence="4 5">
    <name type="scientific">Araneus ventricosus</name>
    <name type="common">Orbweaver spider</name>
    <name type="synonym">Epeira ventricosa</name>
    <dbReference type="NCBI Taxonomy" id="182803"/>
    <lineage>
        <taxon>Eukaryota</taxon>
        <taxon>Metazoa</taxon>
        <taxon>Ecdysozoa</taxon>
        <taxon>Arthropoda</taxon>
        <taxon>Chelicerata</taxon>
        <taxon>Arachnida</taxon>
        <taxon>Araneae</taxon>
        <taxon>Araneomorphae</taxon>
        <taxon>Entelegynae</taxon>
        <taxon>Araneoidea</taxon>
        <taxon>Araneidae</taxon>
        <taxon>Araneus</taxon>
    </lineage>
</organism>
<comment type="caution">
    <text evidence="1">Lacks conserved residue(s) required for the propagation of feature annotation.</text>
</comment>